<gene>
    <name evidence="5" type="ORF">EOD73_04245</name>
</gene>
<evidence type="ECO:0000313" key="6">
    <source>
        <dbReference type="Proteomes" id="UP000288587"/>
    </source>
</evidence>
<comment type="caution">
    <text evidence="5">The sequence shown here is derived from an EMBL/GenBank/DDBJ whole genome shotgun (WGS) entry which is preliminary data.</text>
</comment>
<keyword evidence="2" id="KW-0808">Transferase</keyword>
<evidence type="ECO:0000256" key="1">
    <source>
        <dbReference type="ARBA" id="ARBA00022503"/>
    </source>
</evidence>
<dbReference type="RefSeq" id="WP_127681157.1">
    <property type="nucleotide sequence ID" value="NZ_SACM01000001.1"/>
</dbReference>
<dbReference type="InterPro" id="IPR007041">
    <property type="entry name" value="Arg_succinylTrfase_AstA/AruG"/>
</dbReference>
<evidence type="ECO:0000256" key="4">
    <source>
        <dbReference type="SAM" id="MobiDB-lite"/>
    </source>
</evidence>
<dbReference type="EMBL" id="SACM01000001">
    <property type="protein sequence ID" value="RVT88216.1"/>
    <property type="molecule type" value="Genomic_DNA"/>
</dbReference>
<dbReference type="OrthoDB" id="21121at2"/>
<evidence type="ECO:0000256" key="3">
    <source>
        <dbReference type="ARBA" id="ARBA00023315"/>
    </source>
</evidence>
<proteinExistence type="predicted"/>
<accession>A0A437LS34</accession>
<dbReference type="GO" id="GO:0008791">
    <property type="term" value="F:arginine N-succinyltransferase activity"/>
    <property type="evidence" value="ECO:0007669"/>
    <property type="project" value="InterPro"/>
</dbReference>
<keyword evidence="1" id="KW-0056">Arginine metabolism</keyword>
<keyword evidence="3" id="KW-0012">Acyltransferase</keyword>
<sequence length="220" mass="23899">MSVQFRPMTQAPLGAQAQEEPGGQWWWADEGNRHAWVHLQPALGLSRPRYHFHLGRVVHAAPELGLYQVQRTLQLGHDATGEAELSGFGGDPALWPALVEYALATVRALRPEGALLLVELPGWRDAQGHSPFWHGLVRHFAPLAGAGVAERLGPAFSSHLGPLLPRQTIHGALLSPETQAALGRPADQATELLAVLRAAGFADWRHVRIDDGGPVWARPV</sequence>
<feature type="region of interest" description="Disordered" evidence="4">
    <location>
        <begin position="1"/>
        <end position="21"/>
    </location>
</feature>
<keyword evidence="6" id="KW-1185">Reference proteome</keyword>
<protein>
    <submittedName>
        <fullName evidence="5">Uncharacterized protein</fullName>
    </submittedName>
</protein>
<evidence type="ECO:0000256" key="2">
    <source>
        <dbReference type="ARBA" id="ARBA00022679"/>
    </source>
</evidence>
<dbReference type="PANTHER" id="PTHR30420">
    <property type="entry name" value="N-SUCCINYLARGININE DIHYDROLASE"/>
    <property type="match status" value="1"/>
</dbReference>
<dbReference type="PANTHER" id="PTHR30420:SF1">
    <property type="entry name" value="ARGININE N-SUCCINYLTRANSFERASE"/>
    <property type="match status" value="1"/>
</dbReference>
<dbReference type="GO" id="GO:0006527">
    <property type="term" value="P:L-arginine catabolic process"/>
    <property type="evidence" value="ECO:0007669"/>
    <property type="project" value="InterPro"/>
</dbReference>
<evidence type="ECO:0000313" key="5">
    <source>
        <dbReference type="EMBL" id="RVT88216.1"/>
    </source>
</evidence>
<organism evidence="5 6">
    <name type="scientific">Inhella crocodyli</name>
    <dbReference type="NCBI Taxonomy" id="2499851"/>
    <lineage>
        <taxon>Bacteria</taxon>
        <taxon>Pseudomonadati</taxon>
        <taxon>Pseudomonadota</taxon>
        <taxon>Betaproteobacteria</taxon>
        <taxon>Burkholderiales</taxon>
        <taxon>Sphaerotilaceae</taxon>
        <taxon>Inhella</taxon>
    </lineage>
</organism>
<dbReference type="InterPro" id="IPR016181">
    <property type="entry name" value="Acyl_CoA_acyltransferase"/>
</dbReference>
<reference evidence="5 6" key="1">
    <citation type="submission" date="2019-01" db="EMBL/GenBank/DDBJ databases">
        <authorList>
            <person name="Chen W.-M."/>
        </authorList>
    </citation>
    <scope>NUCLEOTIDE SEQUENCE [LARGE SCALE GENOMIC DNA]</scope>
    <source>
        <strain evidence="5 6">CCP-18</strain>
    </source>
</reference>
<dbReference type="Pfam" id="PF04958">
    <property type="entry name" value="AstA"/>
    <property type="match status" value="1"/>
</dbReference>
<dbReference type="Proteomes" id="UP000288587">
    <property type="component" value="Unassembled WGS sequence"/>
</dbReference>
<name>A0A437LS34_9BURK</name>
<dbReference type="SUPFAM" id="SSF55729">
    <property type="entry name" value="Acyl-CoA N-acyltransferases (Nat)"/>
    <property type="match status" value="1"/>
</dbReference>
<dbReference type="AlphaFoldDB" id="A0A437LS34"/>